<protein>
    <submittedName>
        <fullName evidence="1">Uncharacterized protein</fullName>
    </submittedName>
</protein>
<evidence type="ECO:0000313" key="1">
    <source>
        <dbReference type="EMBL" id="KAF2124335.1"/>
    </source>
</evidence>
<dbReference type="EMBL" id="ML977519">
    <property type="protein sequence ID" value="KAF2124335.1"/>
    <property type="molecule type" value="Genomic_DNA"/>
</dbReference>
<organism evidence="1 2">
    <name type="scientific">Dothidotthia symphoricarpi CBS 119687</name>
    <dbReference type="NCBI Taxonomy" id="1392245"/>
    <lineage>
        <taxon>Eukaryota</taxon>
        <taxon>Fungi</taxon>
        <taxon>Dikarya</taxon>
        <taxon>Ascomycota</taxon>
        <taxon>Pezizomycotina</taxon>
        <taxon>Dothideomycetes</taxon>
        <taxon>Pleosporomycetidae</taxon>
        <taxon>Pleosporales</taxon>
        <taxon>Dothidotthiaceae</taxon>
        <taxon>Dothidotthia</taxon>
    </lineage>
</organism>
<proteinExistence type="predicted"/>
<dbReference type="Proteomes" id="UP000799771">
    <property type="component" value="Unassembled WGS sequence"/>
</dbReference>
<sequence length="338" mass="37228">MPPAVREEMRSQADIIDIENADPNLKIPSHCNGHLWTCDVVGELMSPRGNSAVMQLYNEWSHRIVLLRNALMPFENWDEVPIVIAADSELALQGLRMLEKPTDAFIMPLISVLTASGLPSGGFGFQYSQGTVLPAFMGGSLSSSLLRYYPVREANSMSEVLYSYEYTSYESAKRSVLPPNTTKSASDTVQSKGVACVLKSHTIPNLNSSQAHLKVEVDFRCRPKTVFSVCQGQIARGRRYVNDVPKSEPSQASNLGNIIFHVVKDAHSLPGLVFSVSEPELEQSTLHVFSITEPLLGLALFGKLYPGNIVSLNRTNVLASALRADRGFGTKFVLWQRV</sequence>
<dbReference type="AlphaFoldDB" id="A0A6A5ZZ81"/>
<accession>A0A6A5ZZ81</accession>
<evidence type="ECO:0000313" key="2">
    <source>
        <dbReference type="Proteomes" id="UP000799771"/>
    </source>
</evidence>
<dbReference type="RefSeq" id="XP_033518728.1">
    <property type="nucleotide sequence ID" value="XM_033670918.1"/>
</dbReference>
<name>A0A6A5ZZ81_9PLEO</name>
<keyword evidence="2" id="KW-1185">Reference proteome</keyword>
<dbReference type="GeneID" id="54411350"/>
<reference evidence="1" key="1">
    <citation type="journal article" date="2020" name="Stud. Mycol.">
        <title>101 Dothideomycetes genomes: a test case for predicting lifestyles and emergence of pathogens.</title>
        <authorList>
            <person name="Haridas S."/>
            <person name="Albert R."/>
            <person name="Binder M."/>
            <person name="Bloem J."/>
            <person name="Labutti K."/>
            <person name="Salamov A."/>
            <person name="Andreopoulos B."/>
            <person name="Baker S."/>
            <person name="Barry K."/>
            <person name="Bills G."/>
            <person name="Bluhm B."/>
            <person name="Cannon C."/>
            <person name="Castanera R."/>
            <person name="Culley D."/>
            <person name="Daum C."/>
            <person name="Ezra D."/>
            <person name="Gonzalez J."/>
            <person name="Henrissat B."/>
            <person name="Kuo A."/>
            <person name="Liang C."/>
            <person name="Lipzen A."/>
            <person name="Lutzoni F."/>
            <person name="Magnuson J."/>
            <person name="Mondo S."/>
            <person name="Nolan M."/>
            <person name="Ohm R."/>
            <person name="Pangilinan J."/>
            <person name="Park H.-J."/>
            <person name="Ramirez L."/>
            <person name="Alfaro M."/>
            <person name="Sun H."/>
            <person name="Tritt A."/>
            <person name="Yoshinaga Y."/>
            <person name="Zwiers L.-H."/>
            <person name="Turgeon B."/>
            <person name="Goodwin S."/>
            <person name="Spatafora J."/>
            <person name="Crous P."/>
            <person name="Grigoriev I."/>
        </authorList>
    </citation>
    <scope>NUCLEOTIDE SEQUENCE</scope>
    <source>
        <strain evidence="1">CBS 119687</strain>
    </source>
</reference>
<gene>
    <name evidence="1" type="ORF">P153DRAFT_390370</name>
</gene>
<dbReference type="OrthoDB" id="3590765at2759"/>